<dbReference type="AlphaFoldDB" id="A0A1Y2KV04"/>
<dbReference type="InterPro" id="IPR028943">
    <property type="entry name" value="ZorC_EH_Signature_dom"/>
</dbReference>
<name>A0A1Y2KV04_9PROT</name>
<gene>
    <name evidence="2" type="ORF">TMES_20950</name>
</gene>
<comment type="caution">
    <text evidence="2">The sequence shown here is derived from an EMBL/GenBank/DDBJ whole genome shotgun (WGS) entry which is preliminary data.</text>
</comment>
<feature type="domain" description="Zorya protein ZorC EH" evidence="1">
    <location>
        <begin position="22"/>
        <end position="425"/>
    </location>
</feature>
<accession>A0A1Y2KV04</accession>
<evidence type="ECO:0000313" key="2">
    <source>
        <dbReference type="EMBL" id="OSQ35491.1"/>
    </source>
</evidence>
<dbReference type="OrthoDB" id="3035290at2"/>
<sequence>MSLADLLVLSPEFRTRSFDMVPLETAVTKIKRAFPDVETKIPNDTETIVQRVAASARTANWQEISTGDVAIALLASLLEELPIPNDLQTFLTAEAIATTNPRLLDAIARAYLETWSSGSAKTSHLHSLLIARADKLPNRWQNLFLSCPEFLDIEAGPQLIGNRMATVVNPYHWLIKEGLPAPHGSGFMESAHTAFLTQNPNPKTIPALDKLLSWAAPADAAKLDDKRSAEVIDCILSPWTTASCPPDYRETCIDRLITLFGDPRRDNPAFWNLVAAPHRRVLNKWLARKSMEAMFQVVTEAEQDTQNNNHWPGRRLFWMSIYEDGRIDEAWFALGDDIIPIANKLHQRTGDKSYLSFGRQIPRKGTCLLFIRIGEKIFVEGSHNFRIHTFPNPIRPTPQLYASSYNINEILLPKPHADARVHTGDWKGWVRDRIKQT</sequence>
<dbReference type="RefSeq" id="WP_085586279.1">
    <property type="nucleotide sequence ID" value="NZ_JFKA01000018.1"/>
</dbReference>
<dbReference type="Proteomes" id="UP000193391">
    <property type="component" value="Unassembled WGS sequence"/>
</dbReference>
<keyword evidence="3" id="KW-1185">Reference proteome</keyword>
<dbReference type="EMBL" id="JFKA01000018">
    <property type="protein sequence ID" value="OSQ35491.1"/>
    <property type="molecule type" value="Genomic_DNA"/>
</dbReference>
<protein>
    <recommendedName>
        <fullName evidence="1">Zorya protein ZorC EH domain-containing protein</fullName>
    </recommendedName>
</protein>
<reference evidence="2 3" key="1">
    <citation type="submission" date="2014-03" db="EMBL/GenBank/DDBJ databases">
        <title>The draft genome sequence of Thalassospira mesophila JCM 18969.</title>
        <authorList>
            <person name="Lai Q."/>
            <person name="Shao Z."/>
        </authorList>
    </citation>
    <scope>NUCLEOTIDE SEQUENCE [LARGE SCALE GENOMIC DNA]</scope>
    <source>
        <strain evidence="2 3">JCM 18969</strain>
    </source>
</reference>
<evidence type="ECO:0000313" key="3">
    <source>
        <dbReference type="Proteomes" id="UP000193391"/>
    </source>
</evidence>
<dbReference type="Pfam" id="PF15611">
    <property type="entry name" value="EH_Signature"/>
    <property type="match status" value="1"/>
</dbReference>
<evidence type="ECO:0000259" key="1">
    <source>
        <dbReference type="Pfam" id="PF15611"/>
    </source>
</evidence>
<organism evidence="2 3">
    <name type="scientific">Thalassospira mesophila</name>
    <dbReference type="NCBI Taxonomy" id="1293891"/>
    <lineage>
        <taxon>Bacteria</taxon>
        <taxon>Pseudomonadati</taxon>
        <taxon>Pseudomonadota</taxon>
        <taxon>Alphaproteobacteria</taxon>
        <taxon>Rhodospirillales</taxon>
        <taxon>Thalassospiraceae</taxon>
        <taxon>Thalassospira</taxon>
    </lineage>
</organism>
<proteinExistence type="predicted"/>